<dbReference type="GO" id="GO:0030907">
    <property type="term" value="C:MBF transcription complex"/>
    <property type="evidence" value="ECO:0007669"/>
    <property type="project" value="TreeGrafter"/>
</dbReference>
<proteinExistence type="predicted"/>
<feature type="region of interest" description="Disordered" evidence="5">
    <location>
        <begin position="380"/>
        <end position="420"/>
    </location>
</feature>
<feature type="compositionally biased region" description="Polar residues" evidence="5">
    <location>
        <begin position="81"/>
        <end position="97"/>
    </location>
</feature>
<dbReference type="RefSeq" id="XP_018737925.1">
    <property type="nucleotide sequence ID" value="XM_018880070.1"/>
</dbReference>
<dbReference type="SUPFAM" id="SSF54616">
    <property type="entry name" value="DNA-binding domain of Mlu1-box binding protein MBP1"/>
    <property type="match status" value="1"/>
</dbReference>
<dbReference type="GO" id="GO:0003677">
    <property type="term" value="F:DNA binding"/>
    <property type="evidence" value="ECO:0007669"/>
    <property type="project" value="InterPro"/>
</dbReference>
<keyword evidence="1" id="KW-0677">Repeat</keyword>
<dbReference type="OrthoDB" id="6718656at2759"/>
<dbReference type="FunFam" id="3.10.260.10:FF:000001">
    <property type="entry name" value="APSES transcription factor (MbpA)"/>
    <property type="match status" value="1"/>
</dbReference>
<dbReference type="Gene3D" id="3.10.260.10">
    <property type="entry name" value="Transcription regulator HTH, APSES-type DNA-binding domain"/>
    <property type="match status" value="1"/>
</dbReference>
<dbReference type="GO" id="GO:0033309">
    <property type="term" value="C:SBF transcription complex"/>
    <property type="evidence" value="ECO:0007669"/>
    <property type="project" value="TreeGrafter"/>
</dbReference>
<feature type="region of interest" description="Disordered" evidence="5">
    <location>
        <begin position="13"/>
        <end position="40"/>
    </location>
</feature>
<feature type="domain" description="HTH APSES-type" evidence="6">
    <location>
        <begin position="171"/>
        <end position="279"/>
    </location>
</feature>
<reference evidence="7 8" key="1">
    <citation type="submission" date="2016-02" db="EMBL/GenBank/DDBJ databases">
        <title>Complete genome sequence and transcriptome regulation of the pentose utilising yeast Sugiyamaella lignohabitans.</title>
        <authorList>
            <person name="Bellasio M."/>
            <person name="Peymann A."/>
            <person name="Valli M."/>
            <person name="Sipitzky M."/>
            <person name="Graf A."/>
            <person name="Sauer M."/>
            <person name="Marx H."/>
            <person name="Mattanovich D."/>
        </authorList>
    </citation>
    <scope>NUCLEOTIDE SEQUENCE [LARGE SCALE GENOMIC DNA]</scope>
    <source>
        <strain evidence="7 8">CBS 10342</strain>
    </source>
</reference>
<dbReference type="InterPro" id="IPR036887">
    <property type="entry name" value="HTH_APSES_sf"/>
</dbReference>
<dbReference type="PROSITE" id="PS50088">
    <property type="entry name" value="ANK_REPEAT"/>
    <property type="match status" value="2"/>
</dbReference>
<keyword evidence="8" id="KW-1185">Reference proteome</keyword>
<feature type="compositionally biased region" description="Polar residues" evidence="5">
    <location>
        <begin position="388"/>
        <end position="408"/>
    </location>
</feature>
<dbReference type="GO" id="GO:0003713">
    <property type="term" value="F:transcription coactivator activity"/>
    <property type="evidence" value="ECO:0007669"/>
    <property type="project" value="TreeGrafter"/>
</dbReference>
<protein>
    <submittedName>
        <fullName evidence="7">Transcriptional regulator SWI6</fullName>
    </submittedName>
</protein>
<dbReference type="InterPro" id="IPR002110">
    <property type="entry name" value="Ankyrin_rpt"/>
</dbReference>
<dbReference type="InterPro" id="IPR018004">
    <property type="entry name" value="KilA/APSES_HTH"/>
</dbReference>
<dbReference type="PANTHER" id="PTHR43828:SF3">
    <property type="entry name" value="CHROMO DOMAIN-CONTAINING PROTEIN"/>
    <property type="match status" value="1"/>
</dbReference>
<dbReference type="Pfam" id="PF00023">
    <property type="entry name" value="Ank"/>
    <property type="match status" value="1"/>
</dbReference>
<dbReference type="KEGG" id="slb:AWJ20_3076"/>
<evidence type="ECO:0000313" key="7">
    <source>
        <dbReference type="EMBL" id="ANB15448.1"/>
    </source>
</evidence>
<evidence type="ECO:0000313" key="8">
    <source>
        <dbReference type="Proteomes" id="UP000189580"/>
    </source>
</evidence>
<feature type="compositionally biased region" description="Polar residues" evidence="5">
    <location>
        <begin position="106"/>
        <end position="130"/>
    </location>
</feature>
<feature type="region of interest" description="Disordered" evidence="5">
    <location>
        <begin position="69"/>
        <end position="130"/>
    </location>
</feature>
<accession>A0A167FLF9</accession>
<dbReference type="GeneID" id="30035058"/>
<name>A0A167FLF9_9ASCO</name>
<dbReference type="AlphaFoldDB" id="A0A167FLF9"/>
<feature type="repeat" description="ANK" evidence="3">
    <location>
        <begin position="478"/>
        <end position="510"/>
    </location>
</feature>
<keyword evidence="4" id="KW-0175">Coiled coil</keyword>
<feature type="compositionally biased region" description="Basic and acidic residues" evidence="5">
    <location>
        <begin position="69"/>
        <end position="78"/>
    </location>
</feature>
<dbReference type="SMART" id="SM01252">
    <property type="entry name" value="KilA-N"/>
    <property type="match status" value="1"/>
</dbReference>
<evidence type="ECO:0000256" key="2">
    <source>
        <dbReference type="ARBA" id="ARBA00023043"/>
    </source>
</evidence>
<evidence type="ECO:0000256" key="4">
    <source>
        <dbReference type="SAM" id="Coils"/>
    </source>
</evidence>
<dbReference type="PROSITE" id="PS51299">
    <property type="entry name" value="HTH_APSES"/>
    <property type="match status" value="1"/>
</dbReference>
<dbReference type="Proteomes" id="UP000189580">
    <property type="component" value="Chromosome b"/>
</dbReference>
<evidence type="ECO:0000259" key="6">
    <source>
        <dbReference type="PROSITE" id="PS51299"/>
    </source>
</evidence>
<dbReference type="Pfam" id="PF13606">
    <property type="entry name" value="Ank_3"/>
    <property type="match status" value="1"/>
</dbReference>
<feature type="repeat" description="ANK" evidence="3">
    <location>
        <begin position="608"/>
        <end position="640"/>
    </location>
</feature>
<gene>
    <name evidence="7" type="primary">SWI6</name>
    <name evidence="7" type="ORF">AWJ20_3076</name>
</gene>
<dbReference type="Pfam" id="PF04383">
    <property type="entry name" value="KilA-N"/>
    <property type="match status" value="1"/>
</dbReference>
<dbReference type="SUPFAM" id="SSF48403">
    <property type="entry name" value="Ankyrin repeat"/>
    <property type="match status" value="1"/>
</dbReference>
<dbReference type="Gene3D" id="1.25.40.20">
    <property type="entry name" value="Ankyrin repeat-containing domain"/>
    <property type="match status" value="1"/>
</dbReference>
<dbReference type="PANTHER" id="PTHR43828">
    <property type="entry name" value="ASPARAGINASE"/>
    <property type="match status" value="1"/>
</dbReference>
<evidence type="ECO:0000256" key="5">
    <source>
        <dbReference type="SAM" id="MobiDB-lite"/>
    </source>
</evidence>
<sequence length="903" mass="99912">MSRNDYYPGHIVVQGDANGNSTVTVMESNSQSHQRQDEDASYIPNEQDQQQLHSLQQSSAPHLERVKTEHRPMFDSDRPAANSSGPIRADYTSSTATIPDEPTPHYGNQTSPQVSLTRTPLTASQSASQFLQSPRNISHIGEAVTPNQNQQSLSASPQLDSNARAKVSDEIYTATYSGVHVFEMIVKGVAVMRRRHDSSLNATQILKVAGVEKSKRTKVLEKEILTGVHEKVQGGYGKYQGTWIPFERAVDLCKQYSVYDVLEPLLKFDSTNTGMENTPTKEQAMAAKRKRTENIHQHHLQMRSNYHPMQYPPSISFSQPLQATGTGGSLPTPLSVSASAALSSLGNTVSGTDISTVYEDVEQKDSKRLKYPENYASVSAASSSSSVGPNSNAVMTATPPTTVENGRASSPALDILDDEGVPDTVIPMSPIPSNEENFDQSREHVTQIFMDNEHDNLTEILGGSDLHSVNFDVPIDEYGHTALHWAAALARIPLIKELVRYGASPRRGNYQGESPLVKAVSVTNNSDYSRFTQLLDVIYPAIPLVDKQSRTVLHHIAITAGIKGRSDSSRYYLESLLEWIVKRGSRSKKGRFSIGRFMSEIVNAQDQNGDTALNIAARIGNKSIAQLLLDVGADATLPNRAGLRPVDFGIKVIENAGALDNNLNDDDAPSTSSVMAAANKNSNHPANQTSQHKQEKRQKVVSNMVQSLESLEKEFEQELKVKEELINSMRRELRESNINLTSRKERLNRLKSLSNQLTQWQRSSQSLERAIAEEDRKFKEQTGDNTPIELEGNNFDADQPFRVWLNSDEIVNGRMPPALLKARIAAYQQNQRELEKLASDLKGRSTELEHKFRKVVAKCTGVDEDQVDSLLPGLVQAVESDPPEVDMSRVTGFLRKVDETMMA</sequence>
<dbReference type="InterPro" id="IPR003163">
    <property type="entry name" value="Tscrpt_reg_HTH_APSES-type"/>
</dbReference>
<evidence type="ECO:0000256" key="3">
    <source>
        <dbReference type="PROSITE-ProRule" id="PRU00023"/>
    </source>
</evidence>
<organism evidence="7 8">
    <name type="scientific">Sugiyamaella lignohabitans</name>
    <dbReference type="NCBI Taxonomy" id="796027"/>
    <lineage>
        <taxon>Eukaryota</taxon>
        <taxon>Fungi</taxon>
        <taxon>Dikarya</taxon>
        <taxon>Ascomycota</taxon>
        <taxon>Saccharomycotina</taxon>
        <taxon>Dipodascomycetes</taxon>
        <taxon>Dipodascales</taxon>
        <taxon>Trichomonascaceae</taxon>
        <taxon>Sugiyamaella</taxon>
    </lineage>
</organism>
<feature type="compositionally biased region" description="Polar residues" evidence="5">
    <location>
        <begin position="17"/>
        <end position="33"/>
    </location>
</feature>
<dbReference type="EMBL" id="CP014503">
    <property type="protein sequence ID" value="ANB15448.1"/>
    <property type="molecule type" value="Genomic_DNA"/>
</dbReference>
<dbReference type="SMART" id="SM00248">
    <property type="entry name" value="ANK"/>
    <property type="match status" value="2"/>
</dbReference>
<dbReference type="InterPro" id="IPR051642">
    <property type="entry name" value="SWI6-like"/>
</dbReference>
<dbReference type="InterPro" id="IPR036770">
    <property type="entry name" value="Ankyrin_rpt-contain_sf"/>
</dbReference>
<dbReference type="PROSITE" id="PS50297">
    <property type="entry name" value="ANK_REP_REGION"/>
    <property type="match status" value="2"/>
</dbReference>
<feature type="coiled-coil region" evidence="4">
    <location>
        <begin position="705"/>
        <end position="777"/>
    </location>
</feature>
<keyword evidence="2 3" id="KW-0040">ANK repeat</keyword>
<evidence type="ECO:0000256" key="1">
    <source>
        <dbReference type="ARBA" id="ARBA00022737"/>
    </source>
</evidence>
<dbReference type="GO" id="GO:0001228">
    <property type="term" value="F:DNA-binding transcription activator activity, RNA polymerase II-specific"/>
    <property type="evidence" value="ECO:0007669"/>
    <property type="project" value="UniProtKB-ARBA"/>
</dbReference>